<feature type="transmembrane region" description="Helical" evidence="7">
    <location>
        <begin position="205"/>
        <end position="227"/>
    </location>
</feature>
<evidence type="ECO:0000313" key="9">
    <source>
        <dbReference type="Proteomes" id="UP001523230"/>
    </source>
</evidence>
<comment type="caution">
    <text evidence="8">The sequence shown here is derived from an EMBL/GenBank/DDBJ whole genome shotgun (WGS) entry which is preliminary data.</text>
</comment>
<keyword evidence="4 7" id="KW-1133">Transmembrane helix</keyword>
<feature type="transmembrane region" description="Helical" evidence="7">
    <location>
        <begin position="160"/>
        <end position="185"/>
    </location>
</feature>
<feature type="transmembrane region" description="Helical" evidence="7">
    <location>
        <begin position="6"/>
        <end position="22"/>
    </location>
</feature>
<dbReference type="PANTHER" id="PTHR10010:SF46">
    <property type="entry name" value="SODIUM-DEPENDENT PHOSPHATE TRANSPORT PROTEIN 2B"/>
    <property type="match status" value="1"/>
</dbReference>
<protein>
    <submittedName>
        <fullName evidence="8">Na/Pi cotransporter family protein</fullName>
    </submittedName>
</protein>
<evidence type="ECO:0000256" key="7">
    <source>
        <dbReference type="SAM" id="Phobius"/>
    </source>
</evidence>
<accession>A0ABD4TCR3</accession>
<name>A0ABD4TCR3_9EURY</name>
<dbReference type="InterPro" id="IPR038078">
    <property type="entry name" value="PhoU-like_sf"/>
</dbReference>
<dbReference type="AlphaFoldDB" id="A0ABD4TCR3"/>
<dbReference type="GO" id="GO:0005315">
    <property type="term" value="F:phosphate transmembrane transporter activity"/>
    <property type="evidence" value="ECO:0007669"/>
    <property type="project" value="UniProtKB-ARBA"/>
</dbReference>
<feature type="transmembrane region" description="Helical" evidence="7">
    <location>
        <begin position="278"/>
        <end position="295"/>
    </location>
</feature>
<dbReference type="SUPFAM" id="SSF109755">
    <property type="entry name" value="PhoU-like"/>
    <property type="match status" value="1"/>
</dbReference>
<feature type="transmembrane region" description="Helical" evidence="7">
    <location>
        <begin position="135"/>
        <end position="153"/>
    </location>
</feature>
<keyword evidence="2" id="KW-1003">Cell membrane</keyword>
<evidence type="ECO:0000256" key="4">
    <source>
        <dbReference type="ARBA" id="ARBA00022989"/>
    </source>
</evidence>
<feature type="transmembrane region" description="Helical" evidence="7">
    <location>
        <begin position="69"/>
        <end position="90"/>
    </location>
</feature>
<dbReference type="InterPro" id="IPR003841">
    <property type="entry name" value="Na/Pi_transpt"/>
</dbReference>
<feature type="transmembrane region" description="Helical" evidence="7">
    <location>
        <begin position="102"/>
        <end position="123"/>
    </location>
</feature>
<sequence length="592" mass="64256">MVPWELVFAVIPGLILFFYGIENFSREILAVAKGSFAKILGRLTSRPVVGALLGAVVTALVQSSAATTIITIGLVNAGTLSFLQSLGIIIGSNIGTTATAQLVAFNMTAFGQVLIPVGFLVGIFGRRYRFLGKPLFYFGLVLFSLNLISTALAPFQNDPAIIGLVAEFSALPLAILIGFLFTTMVQSSSVTTGLVVVLAQQGLLTLPQAIPILLGANIGSTTTTLIASARMNLHSRRAAAAHFIFNLGGVLLILPFLVPFAELVTAIGGTEAQMVANAHLIFNLIAAAVFLLFIGRFGQLVERAVPGSEPEILMRTRHLEDGIPEDTQLGFELIQNELKHAHEVTLDLFRAAMTYLATSREADYQMVEKLKSLNGYLDGRIEQALRAISGRQLSDREATEVVFLVRMSNEIERLGDLGADLGEFFRRSSRNGNGTPAGLVRKTESVYRILDGNIVGLGLLFPRILEVTVSELRARDVELQRAINEHYREQLVSLKREGNLADSRYLEVLSIIEAANAKVRDLRKLSEQYSVQKRYDAASTVVDDTLSLRNPVAGDDLQGVADLPVEHRIAGVDVEEGCCGELCRRGDHDQVP</sequence>
<evidence type="ECO:0000256" key="3">
    <source>
        <dbReference type="ARBA" id="ARBA00022692"/>
    </source>
</evidence>
<feature type="transmembrane region" description="Helical" evidence="7">
    <location>
        <begin position="239"/>
        <end position="258"/>
    </location>
</feature>
<keyword evidence="6" id="KW-0175">Coiled coil</keyword>
<dbReference type="Pfam" id="PF02690">
    <property type="entry name" value="Na_Pi_cotrans"/>
    <property type="match status" value="2"/>
</dbReference>
<feature type="transmembrane region" description="Helical" evidence="7">
    <location>
        <begin position="43"/>
        <end position="63"/>
    </location>
</feature>
<evidence type="ECO:0000256" key="5">
    <source>
        <dbReference type="ARBA" id="ARBA00023136"/>
    </source>
</evidence>
<keyword evidence="3 7" id="KW-0812">Transmembrane</keyword>
<evidence type="ECO:0000256" key="2">
    <source>
        <dbReference type="ARBA" id="ARBA00022475"/>
    </source>
</evidence>
<dbReference type="Gene3D" id="1.20.58.220">
    <property type="entry name" value="Phosphate transport system protein phou homolog 2, domain 2"/>
    <property type="match status" value="1"/>
</dbReference>
<dbReference type="EMBL" id="QFDM01000001">
    <property type="protein sequence ID" value="MCM2465167.1"/>
    <property type="molecule type" value="Genomic_DNA"/>
</dbReference>
<evidence type="ECO:0000256" key="6">
    <source>
        <dbReference type="SAM" id="Coils"/>
    </source>
</evidence>
<feature type="coiled-coil region" evidence="6">
    <location>
        <begin position="477"/>
        <end position="532"/>
    </location>
</feature>
<proteinExistence type="predicted"/>
<evidence type="ECO:0000256" key="1">
    <source>
        <dbReference type="ARBA" id="ARBA00004651"/>
    </source>
</evidence>
<dbReference type="PANTHER" id="PTHR10010">
    <property type="entry name" value="SOLUTE CARRIER FAMILY 34 SODIUM PHOSPHATE , MEMBER 2-RELATED"/>
    <property type="match status" value="1"/>
</dbReference>
<evidence type="ECO:0000313" key="8">
    <source>
        <dbReference type="EMBL" id="MCM2465167.1"/>
    </source>
</evidence>
<dbReference type="NCBIfam" id="NF037997">
    <property type="entry name" value="Na_Pi_symport"/>
    <property type="match status" value="1"/>
</dbReference>
<dbReference type="Proteomes" id="UP001523230">
    <property type="component" value="Unassembled WGS sequence"/>
</dbReference>
<gene>
    <name evidence="8" type="ORF">DIC75_02335</name>
</gene>
<organism evidence="8 9">
    <name type="scientific">Methanoculleus oceani</name>
    <dbReference type="NCBI Taxonomy" id="2184756"/>
    <lineage>
        <taxon>Archaea</taxon>
        <taxon>Methanobacteriati</taxon>
        <taxon>Methanobacteriota</taxon>
        <taxon>Stenosarchaea group</taxon>
        <taxon>Methanomicrobia</taxon>
        <taxon>Methanomicrobiales</taxon>
        <taxon>Methanomicrobiaceae</taxon>
        <taxon>Methanoculleus</taxon>
    </lineage>
</organism>
<keyword evidence="5 7" id="KW-0472">Membrane</keyword>
<keyword evidence="9" id="KW-1185">Reference proteome</keyword>
<dbReference type="GO" id="GO:0098660">
    <property type="term" value="P:inorganic ion transmembrane transport"/>
    <property type="evidence" value="ECO:0007669"/>
    <property type="project" value="UniProtKB-ARBA"/>
</dbReference>
<reference evidence="8 9" key="1">
    <citation type="submission" date="2018-05" db="EMBL/GenBank/DDBJ databases">
        <title>Isolation and characterization of genus Methanoculleus species and their viruses from deep sea marine sediment offshore southwestern Taiwan.</title>
        <authorList>
            <person name="Wei W.-H."/>
            <person name="Chen W.-C."/>
            <person name="Lai M.-C."/>
            <person name="Chen S.-C."/>
        </authorList>
    </citation>
    <scope>NUCLEOTIDE SEQUENCE [LARGE SCALE GENOMIC DNA]</scope>
    <source>
        <strain evidence="8 9">CWC-02</strain>
    </source>
</reference>
<comment type="subcellular location">
    <subcellularLocation>
        <location evidence="1">Cell membrane</location>
        <topology evidence="1">Multi-pass membrane protein</topology>
    </subcellularLocation>
</comment>
<dbReference type="GO" id="GO:0005886">
    <property type="term" value="C:plasma membrane"/>
    <property type="evidence" value="ECO:0007669"/>
    <property type="project" value="UniProtKB-SubCell"/>
</dbReference>